<gene>
    <name evidence="5" type="ORF">PPACK8108_LOCUS12836</name>
</gene>
<evidence type="ECO:0000259" key="3">
    <source>
        <dbReference type="Pfam" id="PF08585"/>
    </source>
</evidence>
<evidence type="ECO:0000313" key="6">
    <source>
        <dbReference type="Proteomes" id="UP001153365"/>
    </source>
</evidence>
<dbReference type="Proteomes" id="UP001153365">
    <property type="component" value="Unassembled WGS sequence"/>
</dbReference>
<keyword evidence="6" id="KW-1185">Reference proteome</keyword>
<proteinExistence type="inferred from homology"/>
<protein>
    <recommendedName>
        <fullName evidence="2">RecQ-mediated genome instability protein 1</fullName>
    </recommendedName>
</protein>
<comment type="caution">
    <text evidence="5">The sequence shown here is derived from an EMBL/GenBank/DDBJ whole genome shotgun (WGS) entry which is preliminary data.</text>
</comment>
<dbReference type="Pfam" id="PF21000">
    <property type="entry name" value="RMI1_N_N"/>
    <property type="match status" value="1"/>
</dbReference>
<comment type="similarity">
    <text evidence="1">Belongs to the RMI1 family.</text>
</comment>
<dbReference type="InterPro" id="IPR049363">
    <property type="entry name" value="RMI1_N"/>
</dbReference>
<dbReference type="GO" id="GO:0000724">
    <property type="term" value="P:double-strand break repair via homologous recombination"/>
    <property type="evidence" value="ECO:0007669"/>
    <property type="project" value="TreeGrafter"/>
</dbReference>
<evidence type="ECO:0000259" key="4">
    <source>
        <dbReference type="Pfam" id="PF21000"/>
    </source>
</evidence>
<dbReference type="Gene3D" id="2.40.50.770">
    <property type="entry name" value="RecQ-mediated genome instability protein Rmi1, C-terminal domain"/>
    <property type="match status" value="1"/>
</dbReference>
<dbReference type="GO" id="GO:0031422">
    <property type="term" value="C:RecQ family helicase-topoisomerase III complex"/>
    <property type="evidence" value="ECO:0007669"/>
    <property type="project" value="TreeGrafter"/>
</dbReference>
<dbReference type="GO" id="GO:0000712">
    <property type="term" value="P:resolution of meiotic recombination intermediates"/>
    <property type="evidence" value="ECO:0007669"/>
    <property type="project" value="TreeGrafter"/>
</dbReference>
<accession>A0AAV0B4M0</accession>
<dbReference type="GO" id="GO:0016604">
    <property type="term" value="C:nuclear body"/>
    <property type="evidence" value="ECO:0007669"/>
    <property type="project" value="TreeGrafter"/>
</dbReference>
<name>A0AAV0B4M0_PHAPC</name>
<feature type="domain" description="RecQ mediated genome instability protein 1 OB-fold" evidence="3">
    <location>
        <begin position="93"/>
        <end position="227"/>
    </location>
</feature>
<dbReference type="AlphaFoldDB" id="A0AAV0B4M0"/>
<evidence type="ECO:0000256" key="2">
    <source>
        <dbReference type="ARBA" id="ARBA00018987"/>
    </source>
</evidence>
<dbReference type="PANTHER" id="PTHR14790:SF15">
    <property type="entry name" value="RECQ-MEDIATED GENOME INSTABILITY PROTEIN 1"/>
    <property type="match status" value="1"/>
</dbReference>
<dbReference type="InterPro" id="IPR013894">
    <property type="entry name" value="RMI1_OB"/>
</dbReference>
<organism evidence="5 6">
    <name type="scientific">Phakopsora pachyrhizi</name>
    <name type="common">Asian soybean rust disease fungus</name>
    <dbReference type="NCBI Taxonomy" id="170000"/>
    <lineage>
        <taxon>Eukaryota</taxon>
        <taxon>Fungi</taxon>
        <taxon>Dikarya</taxon>
        <taxon>Basidiomycota</taxon>
        <taxon>Pucciniomycotina</taxon>
        <taxon>Pucciniomycetes</taxon>
        <taxon>Pucciniales</taxon>
        <taxon>Phakopsoraceae</taxon>
        <taxon>Phakopsora</taxon>
    </lineage>
</organism>
<sequence length="310" mass="35279">MVNDGEIPRALTNWFKGVYPNLTFDKDWLRQCYRYLREHFELSGPQLIKKVENQLLLSDLSASTSEPVSDLLPLPSLITIDREFGDFPKELSLSDRGVLVQIQSMTEIGQSAISLENVHKKLMDATQGRDRVIDLDDEINRNDQDSQEQSQEVKFPRSMLRFELSDGHRTVQAVEYKRIKDLELGVTPLGCKLLLRSVVVRRGILLLTPENTTIKGYGVDELDCQRDQLFQLEIDTRLGRKPTTDPSNKIQTINNNNSSTTTTSIVNTNQTTRPNNSTINQNTVIDISDDSDEYFEDSPDFEAQLLAQDI</sequence>
<reference evidence="5" key="1">
    <citation type="submission" date="2022-06" db="EMBL/GenBank/DDBJ databases">
        <authorList>
            <consortium name="SYNGENTA / RWTH Aachen University"/>
        </authorList>
    </citation>
    <scope>NUCLEOTIDE SEQUENCE</scope>
</reference>
<dbReference type="Pfam" id="PF08585">
    <property type="entry name" value="RMI1_N_C"/>
    <property type="match status" value="1"/>
</dbReference>
<evidence type="ECO:0000256" key="1">
    <source>
        <dbReference type="ARBA" id="ARBA00006395"/>
    </source>
</evidence>
<evidence type="ECO:0000313" key="5">
    <source>
        <dbReference type="EMBL" id="CAH7677659.1"/>
    </source>
</evidence>
<dbReference type="PANTHER" id="PTHR14790">
    <property type="entry name" value="RECQ-MEDIATED GENOME INSTABILITY PROTEIN 1 RMI1"/>
    <property type="match status" value="1"/>
</dbReference>
<dbReference type="EMBL" id="CALTRL010003133">
    <property type="protein sequence ID" value="CAH7677659.1"/>
    <property type="molecule type" value="Genomic_DNA"/>
</dbReference>
<dbReference type="InterPro" id="IPR042470">
    <property type="entry name" value="RMI1_N_C_sf"/>
</dbReference>
<feature type="domain" description="RMI1 N-terminal" evidence="4">
    <location>
        <begin position="21"/>
        <end position="63"/>
    </location>
</feature>